<feature type="transmembrane region" description="Helical" evidence="1">
    <location>
        <begin position="240"/>
        <end position="265"/>
    </location>
</feature>
<organism evidence="3 4">
    <name type="scientific">Dorcoceras hygrometricum</name>
    <dbReference type="NCBI Taxonomy" id="472368"/>
    <lineage>
        <taxon>Eukaryota</taxon>
        <taxon>Viridiplantae</taxon>
        <taxon>Streptophyta</taxon>
        <taxon>Embryophyta</taxon>
        <taxon>Tracheophyta</taxon>
        <taxon>Spermatophyta</taxon>
        <taxon>Magnoliopsida</taxon>
        <taxon>eudicotyledons</taxon>
        <taxon>Gunneridae</taxon>
        <taxon>Pentapetalae</taxon>
        <taxon>asterids</taxon>
        <taxon>lamiids</taxon>
        <taxon>Lamiales</taxon>
        <taxon>Gesneriaceae</taxon>
        <taxon>Didymocarpoideae</taxon>
        <taxon>Trichosporeae</taxon>
        <taxon>Loxocarpinae</taxon>
        <taxon>Dorcoceras</taxon>
    </lineage>
</organism>
<keyword evidence="4" id="KW-1185">Reference proteome</keyword>
<keyword evidence="1" id="KW-0472">Membrane</keyword>
<name>A0A2Z7AJU1_9LAMI</name>
<keyword evidence="1" id="KW-0812">Transmembrane</keyword>
<gene>
    <name evidence="3" type="ORF">F511_39011</name>
</gene>
<keyword evidence="1" id="KW-1133">Transmembrane helix</keyword>
<feature type="transmembrane region" description="Helical" evidence="1">
    <location>
        <begin position="199"/>
        <end position="220"/>
    </location>
</feature>
<feature type="domain" description="PGG" evidence="2">
    <location>
        <begin position="193"/>
        <end position="306"/>
    </location>
</feature>
<dbReference type="EMBL" id="KV014483">
    <property type="protein sequence ID" value="KZV22044.1"/>
    <property type="molecule type" value="Genomic_DNA"/>
</dbReference>
<dbReference type="Pfam" id="PF13962">
    <property type="entry name" value="PGG"/>
    <property type="match status" value="1"/>
</dbReference>
<dbReference type="Proteomes" id="UP000250235">
    <property type="component" value="Unassembled WGS sequence"/>
</dbReference>
<dbReference type="GO" id="GO:0016020">
    <property type="term" value="C:membrane"/>
    <property type="evidence" value="ECO:0007669"/>
    <property type="project" value="TreeGrafter"/>
</dbReference>
<evidence type="ECO:0000259" key="2">
    <source>
        <dbReference type="Pfam" id="PF13962"/>
    </source>
</evidence>
<evidence type="ECO:0000256" key="1">
    <source>
        <dbReference type="SAM" id="Phobius"/>
    </source>
</evidence>
<evidence type="ECO:0000313" key="3">
    <source>
        <dbReference type="EMBL" id="KZV22044.1"/>
    </source>
</evidence>
<dbReference type="PANTHER" id="PTHR24177">
    <property type="entry name" value="CASKIN"/>
    <property type="match status" value="1"/>
</dbReference>
<sequence length="360" mass="40367">MLLLVNMINIFPQVKRIKDKKVTHQLALELTKCFCEALKPLPYSNAILIYARAATVAAICGIHEVLEVMAEAFPPVILTVHAQTNCNIFHLAARRRFENVFNLIYRIDERKHFFYDSTDTSLNNYMHICGEQAPPHKLNLISGAALQMQRELQWFKEMEKFVSPSRRTWMNAAGKTPQMLFTENHQQLKSEGEKWMKDTATSCTIAAALIATVVFAAAFTVPGGVDNNTGLPVFLNKTSFITFAISDSVSLFTSITSLLMFLAILTSRYAEEDFLHVLPQRLCIGLLTLFASITFMMIAFCAAIYITLDDSSRLFFIPVATLACLPVASFVFLQSPLLVDVMSSTYGPGIFGKNSDRKLY</sequence>
<dbReference type="PANTHER" id="PTHR24177:SF435">
    <property type="entry name" value="ANKYRIN REPEAT-CONTAINING PROTEIN NPR4-LIKE"/>
    <property type="match status" value="1"/>
</dbReference>
<proteinExistence type="predicted"/>
<dbReference type="AlphaFoldDB" id="A0A2Z7AJU1"/>
<feature type="transmembrane region" description="Helical" evidence="1">
    <location>
        <begin position="314"/>
        <end position="333"/>
    </location>
</feature>
<evidence type="ECO:0000313" key="4">
    <source>
        <dbReference type="Proteomes" id="UP000250235"/>
    </source>
</evidence>
<accession>A0A2Z7AJU1</accession>
<reference evidence="3 4" key="1">
    <citation type="journal article" date="2015" name="Proc. Natl. Acad. Sci. U.S.A.">
        <title>The resurrection genome of Boea hygrometrica: A blueprint for survival of dehydration.</title>
        <authorList>
            <person name="Xiao L."/>
            <person name="Yang G."/>
            <person name="Zhang L."/>
            <person name="Yang X."/>
            <person name="Zhao S."/>
            <person name="Ji Z."/>
            <person name="Zhou Q."/>
            <person name="Hu M."/>
            <person name="Wang Y."/>
            <person name="Chen M."/>
            <person name="Xu Y."/>
            <person name="Jin H."/>
            <person name="Xiao X."/>
            <person name="Hu G."/>
            <person name="Bao F."/>
            <person name="Hu Y."/>
            <person name="Wan P."/>
            <person name="Li L."/>
            <person name="Deng X."/>
            <person name="Kuang T."/>
            <person name="Xiang C."/>
            <person name="Zhu J.K."/>
            <person name="Oliver M.J."/>
            <person name="He Y."/>
        </authorList>
    </citation>
    <scope>NUCLEOTIDE SEQUENCE [LARGE SCALE GENOMIC DNA]</scope>
    <source>
        <strain evidence="4">cv. XS01</strain>
    </source>
</reference>
<dbReference type="OrthoDB" id="1652385at2759"/>
<feature type="transmembrane region" description="Helical" evidence="1">
    <location>
        <begin position="286"/>
        <end position="308"/>
    </location>
</feature>
<dbReference type="InterPro" id="IPR026961">
    <property type="entry name" value="PGG_dom"/>
</dbReference>
<protein>
    <submittedName>
        <fullName evidence="3">Ankyrin repeat-containing protein-like</fullName>
    </submittedName>
</protein>